<organism evidence="3 4">
    <name type="scientific">Cryptococcus neoformans Tu259-1</name>
    <dbReference type="NCBI Taxonomy" id="1230072"/>
    <lineage>
        <taxon>Eukaryota</taxon>
        <taxon>Fungi</taxon>
        <taxon>Dikarya</taxon>
        <taxon>Basidiomycota</taxon>
        <taxon>Agaricomycotina</taxon>
        <taxon>Tremellomycetes</taxon>
        <taxon>Tremellales</taxon>
        <taxon>Cryptococcaceae</taxon>
        <taxon>Cryptococcus</taxon>
        <taxon>Cryptococcus neoformans species complex</taxon>
    </lineage>
</organism>
<evidence type="ECO:0000259" key="2">
    <source>
        <dbReference type="Pfam" id="PF22485"/>
    </source>
</evidence>
<dbReference type="PANTHER" id="PTHR39461:SF1">
    <property type="entry name" value="LEA DOMAIN PROTEIN (AFU_ORTHOLOGUE AFUA_8G04920)"/>
    <property type="match status" value="1"/>
</dbReference>
<name>A0A854QMR8_CRYNE</name>
<protein>
    <recommendedName>
        <fullName evidence="2">DUF6987 domain-containing protein</fullName>
    </recommendedName>
</protein>
<gene>
    <name evidence="3" type="ORF">C361_00861</name>
</gene>
<dbReference type="InterPro" id="IPR022124">
    <property type="entry name" value="DUF3659"/>
</dbReference>
<sequence>MSPRGRIKTRALLKESQAMRTQLSLRPWTNLRAMPAVKSKAHPFPTIRKAASTKQSTKPMKTSPTTRKADDKEGGVDQAVDEANENKPDDKEGGVDQAVDKANENKPEFTGPLTVDQTGKIKDADDRTIASVSEEDAKKLEGSEIADIDASGNLMNKEGDVIGNAELGQGLAQAEEQIDYSVLKGLSPNKAGNLVAKDGITVGKVVDGNLKKLQGRRCTAKGEFFDDAGKKIGQAEPIPEDERSNPEGAPFEDFEGATVQQNGDVVHNGAKVGEIVEGDAKKIAGKTVDADGDVVDKSGTIVGKAQRWYEPEEQEPEKADLSLLAGNRVNKSGYIVDNSGKLLGRVVEGDPAKLAGKMCDKEGQIWNEGGSVVGRAELLPESEREGQKEGPFSDFQPATVRKDGKVIDNSGTVIGRLVEGDAAKLHGKSVDEQGDVVDKNGNKIGSAERWEEEEKEEEKHPAAGLKVNNEGAVIDNNGNTVAKLTEGEISRCRGKEIDNDGDVVDGKGKSIGRVTLVQDLPKRDEAAEQKKAEEEEARKAAEQKKAEEDEERKAAEQKKAEEDEERKKKEDEELKKLEGDSKLAKRMAYEVDSTLDRIKPVLEEMTDLIEDAHSKPKEEVDQEALVKKVKPLIHKSSDILNQCNSNIREMDPDGRMQQQAKENAATGEATPEERHLAEGLKKLSTEVTDAIRKGKKGIEGMPEAKKGISPLWRLLEQPLVQILAAVGLLLSGVLGLVNQLLGGLGLNGLLDGLLGGLGLDKLLGGLGIPKLGGK</sequence>
<feature type="compositionally biased region" description="Polar residues" evidence="1">
    <location>
        <begin position="52"/>
        <end position="66"/>
    </location>
</feature>
<dbReference type="PANTHER" id="PTHR39461">
    <property type="entry name" value="LEA DOMAIN PROTEIN (AFU_ORTHOLOGUE AFUA_8G04920)"/>
    <property type="match status" value="1"/>
</dbReference>
<feature type="region of interest" description="Disordered" evidence="1">
    <location>
        <begin position="515"/>
        <end position="588"/>
    </location>
</feature>
<dbReference type="Pfam" id="PF22485">
    <property type="entry name" value="DUF6987"/>
    <property type="match status" value="1"/>
</dbReference>
<dbReference type="AlphaFoldDB" id="A0A854QMR8"/>
<feature type="domain" description="DUF6987" evidence="2">
    <location>
        <begin position="573"/>
        <end position="769"/>
    </location>
</feature>
<evidence type="ECO:0000313" key="4">
    <source>
        <dbReference type="Proteomes" id="UP000199727"/>
    </source>
</evidence>
<feature type="compositionally biased region" description="Basic and acidic residues" evidence="1">
    <location>
        <begin position="84"/>
        <end position="107"/>
    </location>
</feature>
<dbReference type="EMBL" id="AMKT01000010">
    <property type="protein sequence ID" value="OXG29204.1"/>
    <property type="molecule type" value="Genomic_DNA"/>
</dbReference>
<comment type="caution">
    <text evidence="3">The sequence shown here is derived from an EMBL/GenBank/DDBJ whole genome shotgun (WGS) entry which is preliminary data.</text>
</comment>
<evidence type="ECO:0000256" key="1">
    <source>
        <dbReference type="SAM" id="MobiDB-lite"/>
    </source>
</evidence>
<dbReference type="InterPro" id="IPR054256">
    <property type="entry name" value="DUF6987"/>
</dbReference>
<feature type="compositionally biased region" description="Basic and acidic residues" evidence="1">
    <location>
        <begin position="433"/>
        <end position="449"/>
    </location>
</feature>
<dbReference type="Pfam" id="PF12396">
    <property type="entry name" value="DUF3659"/>
    <property type="match status" value="6"/>
</dbReference>
<feature type="compositionally biased region" description="Basic and acidic residues" evidence="1">
    <location>
        <begin position="520"/>
        <end position="588"/>
    </location>
</feature>
<proteinExistence type="predicted"/>
<dbReference type="Proteomes" id="UP000199727">
    <property type="component" value="Unassembled WGS sequence"/>
</dbReference>
<accession>A0A854QMR8</accession>
<feature type="region of interest" description="Disordered" evidence="1">
    <location>
        <begin position="35"/>
        <end position="128"/>
    </location>
</feature>
<evidence type="ECO:0000313" key="3">
    <source>
        <dbReference type="EMBL" id="OXG29204.1"/>
    </source>
</evidence>
<dbReference type="OrthoDB" id="2576171at2759"/>
<feature type="compositionally biased region" description="Basic and acidic residues" evidence="1">
    <location>
        <begin position="119"/>
        <end position="128"/>
    </location>
</feature>
<reference evidence="3 4" key="1">
    <citation type="submission" date="2017-06" db="EMBL/GenBank/DDBJ databases">
        <title>Global population genomics of the pathogenic fungus Cryptococcus neoformans var. grubii.</title>
        <authorList>
            <person name="Cuomo C."/>
            <person name="Litvintseva A."/>
            <person name="Chen Y."/>
            <person name="Young S."/>
            <person name="Zeng Q."/>
            <person name="Chapman S."/>
            <person name="Gujja S."/>
            <person name="Saif S."/>
            <person name="Birren B."/>
        </authorList>
    </citation>
    <scope>NUCLEOTIDE SEQUENCE [LARGE SCALE GENOMIC DNA]</scope>
    <source>
        <strain evidence="3 4">Tu259-1</strain>
    </source>
</reference>
<feature type="region of interest" description="Disordered" evidence="1">
    <location>
        <begin position="651"/>
        <end position="672"/>
    </location>
</feature>
<feature type="region of interest" description="Disordered" evidence="1">
    <location>
        <begin position="433"/>
        <end position="462"/>
    </location>
</feature>